<dbReference type="InterPro" id="IPR036397">
    <property type="entry name" value="RNaseH_sf"/>
</dbReference>
<organism evidence="2 3">
    <name type="scientific">Candidatus Daviesbacteria bacterium RIFCSPHIGHO2_01_FULL_40_11</name>
    <dbReference type="NCBI Taxonomy" id="1797762"/>
    <lineage>
        <taxon>Bacteria</taxon>
        <taxon>Candidatus Daviesiibacteriota</taxon>
    </lineage>
</organism>
<comment type="caution">
    <text evidence="2">The sequence shown here is derived from an EMBL/GenBank/DDBJ whole genome shotgun (WGS) entry which is preliminary data.</text>
</comment>
<dbReference type="PANTHER" id="PTHR46387">
    <property type="entry name" value="POLYNUCLEOTIDYL TRANSFERASE, RIBONUCLEASE H-LIKE SUPERFAMILY PROTEIN"/>
    <property type="match status" value="1"/>
</dbReference>
<accession>A0A1F5JH63</accession>
<proteinExistence type="predicted"/>
<sequence>MKLIIYTDGASRGNPGHASYGFSISDGLGKLLYEEGRYIGITTNNVAEYTGVYEALKYTKEKYGQGNLSVELYVDSKLVAEQLAGRFKIKSVHLKPIIEKIKILSLELGGVIYNHVPRSKNTEADRLANFALDSR</sequence>
<evidence type="ECO:0000313" key="2">
    <source>
        <dbReference type="EMBL" id="OGE27964.1"/>
    </source>
</evidence>
<dbReference type="PANTHER" id="PTHR46387:SF2">
    <property type="entry name" value="RIBONUCLEASE HI"/>
    <property type="match status" value="1"/>
</dbReference>
<protein>
    <recommendedName>
        <fullName evidence="1">RNase H type-1 domain-containing protein</fullName>
    </recommendedName>
</protein>
<evidence type="ECO:0000313" key="3">
    <source>
        <dbReference type="Proteomes" id="UP000177555"/>
    </source>
</evidence>
<dbReference type="SUPFAM" id="SSF53098">
    <property type="entry name" value="Ribonuclease H-like"/>
    <property type="match status" value="1"/>
</dbReference>
<dbReference type="CDD" id="cd09279">
    <property type="entry name" value="RNase_HI_like"/>
    <property type="match status" value="1"/>
</dbReference>
<dbReference type="EMBL" id="MFCP01000026">
    <property type="protein sequence ID" value="OGE27964.1"/>
    <property type="molecule type" value="Genomic_DNA"/>
</dbReference>
<dbReference type="GO" id="GO:0004523">
    <property type="term" value="F:RNA-DNA hybrid ribonuclease activity"/>
    <property type="evidence" value="ECO:0007669"/>
    <property type="project" value="InterPro"/>
</dbReference>
<evidence type="ECO:0000259" key="1">
    <source>
        <dbReference type="PROSITE" id="PS50879"/>
    </source>
</evidence>
<dbReference type="InterPro" id="IPR002156">
    <property type="entry name" value="RNaseH_domain"/>
</dbReference>
<dbReference type="Proteomes" id="UP000177555">
    <property type="component" value="Unassembled WGS sequence"/>
</dbReference>
<dbReference type="Pfam" id="PF13456">
    <property type="entry name" value="RVT_3"/>
    <property type="match status" value="1"/>
</dbReference>
<dbReference type="GO" id="GO:0003676">
    <property type="term" value="F:nucleic acid binding"/>
    <property type="evidence" value="ECO:0007669"/>
    <property type="project" value="InterPro"/>
</dbReference>
<dbReference type="InterPro" id="IPR012337">
    <property type="entry name" value="RNaseH-like_sf"/>
</dbReference>
<feature type="domain" description="RNase H type-1" evidence="1">
    <location>
        <begin position="1"/>
        <end position="133"/>
    </location>
</feature>
<dbReference type="PROSITE" id="PS50879">
    <property type="entry name" value="RNASE_H_1"/>
    <property type="match status" value="1"/>
</dbReference>
<dbReference type="Gene3D" id="3.30.420.10">
    <property type="entry name" value="Ribonuclease H-like superfamily/Ribonuclease H"/>
    <property type="match status" value="1"/>
</dbReference>
<name>A0A1F5JH63_9BACT</name>
<dbReference type="AlphaFoldDB" id="A0A1F5JH63"/>
<reference evidence="2 3" key="1">
    <citation type="journal article" date="2016" name="Nat. Commun.">
        <title>Thousands of microbial genomes shed light on interconnected biogeochemical processes in an aquifer system.</title>
        <authorList>
            <person name="Anantharaman K."/>
            <person name="Brown C.T."/>
            <person name="Hug L.A."/>
            <person name="Sharon I."/>
            <person name="Castelle C.J."/>
            <person name="Probst A.J."/>
            <person name="Thomas B.C."/>
            <person name="Singh A."/>
            <person name="Wilkins M.J."/>
            <person name="Karaoz U."/>
            <person name="Brodie E.L."/>
            <person name="Williams K.H."/>
            <person name="Hubbard S.S."/>
            <person name="Banfield J.F."/>
        </authorList>
    </citation>
    <scope>NUCLEOTIDE SEQUENCE [LARGE SCALE GENOMIC DNA]</scope>
</reference>
<gene>
    <name evidence="2" type="ORF">A2867_02725</name>
</gene>